<name>A0ABT1L366_9ACTN</name>
<dbReference type="EMBL" id="JANARS010000011">
    <property type="protein sequence ID" value="MCP3424029.1"/>
    <property type="molecule type" value="Genomic_DNA"/>
</dbReference>
<protein>
    <submittedName>
        <fullName evidence="2">Uncharacterized protein</fullName>
    </submittedName>
</protein>
<proteinExistence type="predicted"/>
<gene>
    <name evidence="2" type="ORF">NCI01_19665</name>
</gene>
<organism evidence="2 3">
    <name type="scientific">Nocardioides pinisoli</name>
    <dbReference type="NCBI Taxonomy" id="2950279"/>
    <lineage>
        <taxon>Bacteria</taxon>
        <taxon>Bacillati</taxon>
        <taxon>Actinomycetota</taxon>
        <taxon>Actinomycetes</taxon>
        <taxon>Propionibacteriales</taxon>
        <taxon>Nocardioidaceae</taxon>
        <taxon>Nocardioides</taxon>
    </lineage>
</organism>
<feature type="compositionally biased region" description="Acidic residues" evidence="1">
    <location>
        <begin position="1"/>
        <end position="12"/>
    </location>
</feature>
<dbReference type="Proteomes" id="UP001204524">
    <property type="component" value="Unassembled WGS sequence"/>
</dbReference>
<comment type="caution">
    <text evidence="2">The sequence shown here is derived from an EMBL/GenBank/DDBJ whole genome shotgun (WGS) entry which is preliminary data.</text>
</comment>
<evidence type="ECO:0000313" key="2">
    <source>
        <dbReference type="EMBL" id="MCP3424029.1"/>
    </source>
</evidence>
<evidence type="ECO:0000256" key="1">
    <source>
        <dbReference type="SAM" id="MobiDB-lite"/>
    </source>
</evidence>
<accession>A0ABT1L366</accession>
<keyword evidence="3" id="KW-1185">Reference proteome</keyword>
<dbReference type="RefSeq" id="WP_254183192.1">
    <property type="nucleotide sequence ID" value="NZ_JANARS010000011.1"/>
</dbReference>
<sequence length="55" mass="5918">MTSGDIEPDEQSTDAFEPEAPSHLDPDEEEVAHLDLDEEAVVDEEGGLPPEVTSP</sequence>
<feature type="region of interest" description="Disordered" evidence="1">
    <location>
        <begin position="1"/>
        <end position="27"/>
    </location>
</feature>
<reference evidence="2 3" key="1">
    <citation type="submission" date="2022-06" db="EMBL/GenBank/DDBJ databases">
        <authorList>
            <person name="So Y."/>
        </authorList>
    </citation>
    <scope>NUCLEOTIDE SEQUENCE [LARGE SCALE GENOMIC DNA]</scope>
    <source>
        <strain evidence="2 3">STR3</strain>
    </source>
</reference>
<evidence type="ECO:0000313" key="3">
    <source>
        <dbReference type="Proteomes" id="UP001204524"/>
    </source>
</evidence>